<dbReference type="Pfam" id="PF13445">
    <property type="entry name" value="zf-RING_UBOX"/>
    <property type="match status" value="1"/>
</dbReference>
<keyword evidence="7 9" id="KW-0863">Zinc-finger</keyword>
<evidence type="ECO:0000256" key="1">
    <source>
        <dbReference type="ARBA" id="ARBA00000900"/>
    </source>
</evidence>
<comment type="catalytic activity">
    <reaction evidence="1">
        <text>S-ubiquitinyl-[E2 ubiquitin-conjugating enzyme]-L-cysteine + [acceptor protein]-L-lysine = [E2 ubiquitin-conjugating enzyme]-L-cysteine + N(6)-ubiquitinyl-[acceptor protein]-L-lysine.</text>
        <dbReference type="EC" id="2.3.2.27"/>
    </reaction>
</comment>
<dbReference type="CDD" id="cd05819">
    <property type="entry name" value="NHL"/>
    <property type="match status" value="1"/>
</dbReference>
<dbReference type="FunFam" id="2.120.10.30:FF:000095">
    <property type="entry name" value="Uncharacterized protein"/>
    <property type="match status" value="1"/>
</dbReference>
<dbReference type="SMART" id="SM00184">
    <property type="entry name" value="RING"/>
    <property type="match status" value="2"/>
</dbReference>
<dbReference type="GO" id="GO:0008270">
    <property type="term" value="F:zinc ion binding"/>
    <property type="evidence" value="ECO:0007669"/>
    <property type="project" value="UniProtKB-KW"/>
</dbReference>
<keyword evidence="8" id="KW-0862">Zinc</keyword>
<dbReference type="PROSITE" id="PS00028">
    <property type="entry name" value="ZINC_FINGER_C2H2_1"/>
    <property type="match status" value="1"/>
</dbReference>
<dbReference type="CDD" id="cd19813">
    <property type="entry name" value="Bbox1_BRAT-like"/>
    <property type="match status" value="1"/>
</dbReference>
<dbReference type="InterPro" id="IPR017907">
    <property type="entry name" value="Znf_RING_CS"/>
</dbReference>
<feature type="repeat" description="NHL" evidence="11">
    <location>
        <begin position="760"/>
        <end position="800"/>
    </location>
</feature>
<dbReference type="GO" id="GO:0061630">
    <property type="term" value="F:ubiquitin protein ligase activity"/>
    <property type="evidence" value="ECO:0007669"/>
    <property type="project" value="UniProtKB-EC"/>
</dbReference>
<evidence type="ECO:0000256" key="2">
    <source>
        <dbReference type="ARBA" id="ARBA00008518"/>
    </source>
</evidence>
<dbReference type="PANTHER" id="PTHR25462:SF229">
    <property type="entry name" value="TRANSCRIPTION INTERMEDIARY FACTOR 1-BETA"/>
    <property type="match status" value="1"/>
</dbReference>
<dbReference type="EMBL" id="GG666573">
    <property type="protein sequence ID" value="EEN53438.1"/>
    <property type="molecule type" value="Genomic_DNA"/>
</dbReference>
<feature type="repeat" description="Filamin" evidence="10">
    <location>
        <begin position="466"/>
        <end position="525"/>
    </location>
</feature>
<dbReference type="InterPro" id="IPR013087">
    <property type="entry name" value="Znf_C2H2_type"/>
</dbReference>
<evidence type="ECO:0000256" key="9">
    <source>
        <dbReference type="PROSITE-ProRule" id="PRU00024"/>
    </source>
</evidence>
<dbReference type="SUPFAM" id="SSF101898">
    <property type="entry name" value="NHL repeat"/>
    <property type="match status" value="1"/>
</dbReference>
<dbReference type="AlphaFoldDB" id="C3Z1S1"/>
<evidence type="ECO:0000259" key="13">
    <source>
        <dbReference type="PROSITE" id="PS50089"/>
    </source>
</evidence>
<dbReference type="InterPro" id="IPR027370">
    <property type="entry name" value="Znf-RING_euk"/>
</dbReference>
<organism>
    <name type="scientific">Branchiostoma floridae</name>
    <name type="common">Florida lancelet</name>
    <name type="synonym">Amphioxus</name>
    <dbReference type="NCBI Taxonomy" id="7739"/>
    <lineage>
        <taxon>Eukaryota</taxon>
        <taxon>Metazoa</taxon>
        <taxon>Chordata</taxon>
        <taxon>Cephalochordata</taxon>
        <taxon>Leptocardii</taxon>
        <taxon>Amphioxiformes</taxon>
        <taxon>Branchiostomatidae</taxon>
        <taxon>Branchiostoma</taxon>
    </lineage>
</organism>
<name>C3Z1S1_BRAFL</name>
<comment type="similarity">
    <text evidence="2">Belongs to the TRIM/RBCC family.</text>
</comment>
<evidence type="ECO:0000256" key="10">
    <source>
        <dbReference type="PROSITE-ProRule" id="PRU00087"/>
    </source>
</evidence>
<keyword evidence="4" id="KW-0597">Phosphoprotein</keyword>
<accession>C3Z1S1</accession>
<dbReference type="InterPro" id="IPR017868">
    <property type="entry name" value="Filamin/ABP280_repeat-like"/>
</dbReference>
<dbReference type="SMART" id="SM00336">
    <property type="entry name" value="BBOX"/>
    <property type="match status" value="2"/>
</dbReference>
<dbReference type="Gene3D" id="3.30.40.10">
    <property type="entry name" value="Zinc/RING finger domain, C3HC4 (zinc finger)"/>
    <property type="match status" value="1"/>
</dbReference>
<evidence type="ECO:0000313" key="15">
    <source>
        <dbReference type="EMBL" id="EEN53438.1"/>
    </source>
</evidence>
<dbReference type="InterPro" id="IPR047153">
    <property type="entry name" value="TRIM45/56/19-like"/>
</dbReference>
<dbReference type="Gene3D" id="2.120.10.30">
    <property type="entry name" value="TolB, C-terminal domain"/>
    <property type="match status" value="2"/>
</dbReference>
<evidence type="ECO:0000256" key="4">
    <source>
        <dbReference type="ARBA" id="ARBA00022553"/>
    </source>
</evidence>
<dbReference type="InterPro" id="IPR001841">
    <property type="entry name" value="Znf_RING"/>
</dbReference>
<evidence type="ECO:0000256" key="12">
    <source>
        <dbReference type="SAM" id="Coils"/>
    </source>
</evidence>
<evidence type="ECO:0000256" key="5">
    <source>
        <dbReference type="ARBA" id="ARBA00022723"/>
    </source>
</evidence>
<evidence type="ECO:0000256" key="3">
    <source>
        <dbReference type="ARBA" id="ARBA00012483"/>
    </source>
</evidence>
<dbReference type="EC" id="2.3.2.27" evidence="3"/>
<dbReference type="InParanoid" id="C3Z1S1"/>
<dbReference type="InterPro" id="IPR000315">
    <property type="entry name" value="Znf_B-box"/>
</dbReference>
<dbReference type="Gene3D" id="3.30.160.60">
    <property type="entry name" value="Classic Zinc Finger"/>
    <property type="match status" value="1"/>
</dbReference>
<dbReference type="InterPro" id="IPR013783">
    <property type="entry name" value="Ig-like_fold"/>
</dbReference>
<dbReference type="Pfam" id="PF00643">
    <property type="entry name" value="zf-B_box"/>
    <property type="match status" value="1"/>
</dbReference>
<dbReference type="InterPro" id="IPR011042">
    <property type="entry name" value="6-blade_b-propeller_TolB-like"/>
</dbReference>
<dbReference type="PROSITE" id="PS50194">
    <property type="entry name" value="FILAMIN_REPEAT"/>
    <property type="match status" value="1"/>
</dbReference>
<dbReference type="SUPFAM" id="SSF57845">
    <property type="entry name" value="B-box zinc-binding domain"/>
    <property type="match status" value="1"/>
</dbReference>
<feature type="repeat" description="NHL" evidence="11">
    <location>
        <begin position="658"/>
        <end position="701"/>
    </location>
</feature>
<keyword evidence="5" id="KW-0479">Metal-binding</keyword>
<feature type="coiled-coil region" evidence="12">
    <location>
        <begin position="317"/>
        <end position="351"/>
    </location>
</feature>
<dbReference type="PANTHER" id="PTHR25462">
    <property type="entry name" value="BONUS, ISOFORM C-RELATED"/>
    <property type="match status" value="1"/>
</dbReference>
<feature type="repeat" description="NHL" evidence="11">
    <location>
        <begin position="531"/>
        <end position="573"/>
    </location>
</feature>
<feature type="domain" description="RING-type" evidence="13">
    <location>
        <begin position="93"/>
        <end position="133"/>
    </location>
</feature>
<proteinExistence type="inferred from homology"/>
<dbReference type="InterPro" id="IPR001258">
    <property type="entry name" value="NHL_repeat"/>
</dbReference>
<dbReference type="Gene3D" id="4.10.830.40">
    <property type="match status" value="1"/>
</dbReference>
<evidence type="ECO:0000256" key="7">
    <source>
        <dbReference type="ARBA" id="ARBA00022771"/>
    </source>
</evidence>
<gene>
    <name evidence="15" type="ORF">BRAFLDRAFT_80577</name>
</gene>
<evidence type="ECO:0000256" key="8">
    <source>
        <dbReference type="ARBA" id="ARBA00022833"/>
    </source>
</evidence>
<dbReference type="InterPro" id="IPR013083">
    <property type="entry name" value="Znf_RING/FYVE/PHD"/>
</dbReference>
<dbReference type="PROSITE" id="PS00518">
    <property type="entry name" value="ZF_RING_1"/>
    <property type="match status" value="1"/>
</dbReference>
<evidence type="ECO:0000256" key="6">
    <source>
        <dbReference type="ARBA" id="ARBA00022737"/>
    </source>
</evidence>
<keyword evidence="6" id="KW-0677">Repeat</keyword>
<feature type="repeat" description="NHL" evidence="11">
    <location>
        <begin position="627"/>
        <end position="654"/>
    </location>
</feature>
<evidence type="ECO:0000259" key="14">
    <source>
        <dbReference type="PROSITE" id="PS50119"/>
    </source>
</evidence>
<protein>
    <recommendedName>
        <fullName evidence="3">RING-type E3 ubiquitin transferase</fullName>
        <ecNumber evidence="3">2.3.2.27</ecNumber>
    </recommendedName>
</protein>
<dbReference type="SUPFAM" id="SSF57850">
    <property type="entry name" value="RING/U-box"/>
    <property type="match status" value="1"/>
</dbReference>
<dbReference type="PROSITE" id="PS50119">
    <property type="entry name" value="ZF_BBOX"/>
    <property type="match status" value="2"/>
</dbReference>
<dbReference type="Pfam" id="PF01436">
    <property type="entry name" value="NHL"/>
    <property type="match status" value="2"/>
</dbReference>
<feature type="domain" description="B box-type" evidence="14">
    <location>
        <begin position="226"/>
        <end position="270"/>
    </location>
</feature>
<dbReference type="PROSITE" id="PS51125">
    <property type="entry name" value="NHL"/>
    <property type="match status" value="4"/>
</dbReference>
<dbReference type="Gene3D" id="2.60.40.10">
    <property type="entry name" value="Immunoglobulins"/>
    <property type="match status" value="1"/>
</dbReference>
<dbReference type="eggNOG" id="KOG2177">
    <property type="taxonomic scope" value="Eukaryota"/>
</dbReference>
<feature type="domain" description="B box-type" evidence="14">
    <location>
        <begin position="166"/>
        <end position="213"/>
    </location>
</feature>
<keyword evidence="12" id="KW-0175">Coiled coil</keyword>
<dbReference type="PROSITE" id="PS50089">
    <property type="entry name" value="ZF_RING_2"/>
    <property type="match status" value="1"/>
</dbReference>
<evidence type="ECO:0000256" key="11">
    <source>
        <dbReference type="PROSITE-ProRule" id="PRU00504"/>
    </source>
</evidence>
<reference evidence="15" key="1">
    <citation type="journal article" date="2008" name="Nature">
        <title>The amphioxus genome and the evolution of the chordate karyotype.</title>
        <authorList>
            <consortium name="US DOE Joint Genome Institute (JGI-PGF)"/>
            <person name="Putnam N.H."/>
            <person name="Butts T."/>
            <person name="Ferrier D.E.K."/>
            <person name="Furlong R.F."/>
            <person name="Hellsten U."/>
            <person name="Kawashima T."/>
            <person name="Robinson-Rechavi M."/>
            <person name="Shoguchi E."/>
            <person name="Terry A."/>
            <person name="Yu J.-K."/>
            <person name="Benito-Gutierrez E.L."/>
            <person name="Dubchak I."/>
            <person name="Garcia-Fernandez J."/>
            <person name="Gibson-Brown J.J."/>
            <person name="Grigoriev I.V."/>
            <person name="Horton A.C."/>
            <person name="de Jong P.J."/>
            <person name="Jurka J."/>
            <person name="Kapitonov V.V."/>
            <person name="Kohara Y."/>
            <person name="Kuroki Y."/>
            <person name="Lindquist E."/>
            <person name="Lucas S."/>
            <person name="Osoegawa K."/>
            <person name="Pennacchio L.A."/>
            <person name="Salamov A.A."/>
            <person name="Satou Y."/>
            <person name="Sauka-Spengler T."/>
            <person name="Schmutz J."/>
            <person name="Shin-I T."/>
            <person name="Toyoda A."/>
            <person name="Bronner-Fraser M."/>
            <person name="Fujiyama A."/>
            <person name="Holland L.Z."/>
            <person name="Holland P.W.H."/>
            <person name="Satoh N."/>
            <person name="Rokhsar D.S."/>
        </authorList>
    </citation>
    <scope>NUCLEOTIDE SEQUENCE [LARGE SCALE GENOMIC DNA]</scope>
    <source>
        <strain evidence="15">S238N-H82</strain>
        <tissue evidence="15">Testes</tissue>
    </source>
</reference>
<sequence length="800" mass="89873">MTQFSICPPPRRCSRLQPEARSSLDKDTNTARLCSTKSFICQDQTRRISESLLQDVELFPALVGIYETNTYYNRIMATASLPFEDFDEKFLTCPVCEEIYTDPRVLPCLHTYCARCLEKWRNGESQFTCPTCRHQVRLQGTGVSSLPPNFFINSLLDFRALHKSEEDHTHCQMCKSDAKVEGRCADCSFLLCKNCITAHSNTPALKDHYIITLRDLKNPSSRPKYSRAQYCSRHTDQRMTFYCQPCAKLVCRDCTITEHRPGPDHDPQEVSKVAQNYKAELQTLVEKTYDTDDALNRAKETVSQEISSITTNCHTIRKEIKEHFAQMRAKLDEQEKKVTEKLDRMEQNQKEPLAREEKELEETIKSTEDGLKFSTDILTRGNDVEILTLRQQLEDRLNVLSSAQIQHEALKNKISFQPDDKCSNLVECYLFLTDESLFITEAPVESLPTTVIFRPRAGQDLRTDPQVTVTSAEGQYAKLDTTKGSDGTFKAVWRPQTSGKHVVCVATGGGVTGGGSLCSPITVDVGSNNPVLRFGQKGSQQGQFNAPIDLAVSGDRLYVTDTVNTRVQVFDLTGKYCHSFSTTTIPWSLAVHIDGTIVVKSGNEVKKFTPSGELLYTFSLSEYCTEPYGLALQRDGRVVVADGDKHSIFLFEPDGTLIKQVGGKGEGDGQFNDPCFACTDNADNIIVSDRLNHRVHVFDKNLMFQHKFGQRGDQTQDMRCPIGVSADNRENIVLSNIGCRTDGVKHGQKLQVYRPDGTWLSTISSDGDKLNVPHGVAVTEDGHVFVADTNDHCIRKYRYV</sequence>